<sequence length="76" mass="8548">MSKEVSLALAKLSLPVAWLIARFNGVWGWFSGLNWTAITGMLTSLYTMAMLLHLLLHWHRQPSLHKKSGLSDDDPS</sequence>
<feature type="transmembrane region" description="Helical" evidence="1">
    <location>
        <begin position="12"/>
        <end position="30"/>
    </location>
</feature>
<protein>
    <submittedName>
        <fullName evidence="2">Uncharacterized protein</fullName>
    </submittedName>
</protein>
<evidence type="ECO:0000313" key="3">
    <source>
        <dbReference type="Proteomes" id="UP000005234"/>
    </source>
</evidence>
<accession>H8L6S8</accession>
<feature type="transmembrane region" description="Helical" evidence="1">
    <location>
        <begin position="36"/>
        <end position="56"/>
    </location>
</feature>
<keyword evidence="1" id="KW-0472">Membrane</keyword>
<dbReference type="AlphaFoldDB" id="H8L6S8"/>
<organism evidence="2 3">
    <name type="scientific">Frateuria aurantia (strain ATCC 33424 / DSM 6220 / KCTC 2777 / LMG 1558 / NBRC 3245 / NCIMB 13370)</name>
    <name type="common">Acetobacter aurantius</name>
    <dbReference type="NCBI Taxonomy" id="767434"/>
    <lineage>
        <taxon>Bacteria</taxon>
        <taxon>Pseudomonadati</taxon>
        <taxon>Pseudomonadota</taxon>
        <taxon>Gammaproteobacteria</taxon>
        <taxon>Lysobacterales</taxon>
        <taxon>Rhodanobacteraceae</taxon>
        <taxon>Frateuria</taxon>
    </lineage>
</organism>
<keyword evidence="3" id="KW-1185">Reference proteome</keyword>
<gene>
    <name evidence="2" type="ordered locus">Fraau_1597</name>
</gene>
<dbReference type="STRING" id="767434.Fraau_1597"/>
<dbReference type="KEGG" id="fau:Fraau_1597"/>
<proteinExistence type="predicted"/>
<evidence type="ECO:0000313" key="2">
    <source>
        <dbReference type="EMBL" id="AFC86014.1"/>
    </source>
</evidence>
<dbReference type="Proteomes" id="UP000005234">
    <property type="component" value="Chromosome"/>
</dbReference>
<keyword evidence="1" id="KW-0812">Transmembrane</keyword>
<keyword evidence="1" id="KW-1133">Transmembrane helix</keyword>
<name>H8L6S8_FRAAD</name>
<dbReference type="HOGENOM" id="CLU_2716559_0_0_6"/>
<reference evidence="2" key="1">
    <citation type="submission" date="2012-02" db="EMBL/GenBank/DDBJ databases">
        <title>The complete genome of Frateuria aurantia DSM 6220.</title>
        <authorList>
            <consortium name="US DOE Joint Genome Institute (JGI-PGF)"/>
            <person name="Lucas S."/>
            <person name="Copeland A."/>
            <person name="Lapidus A."/>
            <person name="Glavina del Rio T."/>
            <person name="Dalin E."/>
            <person name="Tice H."/>
            <person name="Bruce D."/>
            <person name="Goodwin L."/>
            <person name="Pitluck S."/>
            <person name="Peters L."/>
            <person name="Ovchinnikova G."/>
            <person name="Teshima H."/>
            <person name="Kyrpides N."/>
            <person name="Mavromatis K."/>
            <person name="Ivanova N."/>
            <person name="Brettin T."/>
            <person name="Detter J.C."/>
            <person name="Han C."/>
            <person name="Larimer F."/>
            <person name="Land M."/>
            <person name="Hauser L."/>
            <person name="Markowitz V."/>
            <person name="Cheng J.-F."/>
            <person name="Hugenholtz P."/>
            <person name="Woyke T."/>
            <person name="Wu D."/>
            <person name="Brambilla E."/>
            <person name="Klenk H.-P."/>
            <person name="Eisen J.A."/>
        </authorList>
    </citation>
    <scope>NUCLEOTIDE SEQUENCE</scope>
    <source>
        <strain evidence="2">DSM 6220</strain>
    </source>
</reference>
<evidence type="ECO:0000256" key="1">
    <source>
        <dbReference type="SAM" id="Phobius"/>
    </source>
</evidence>
<dbReference type="EMBL" id="CP003350">
    <property type="protein sequence ID" value="AFC86014.1"/>
    <property type="molecule type" value="Genomic_DNA"/>
</dbReference>
<dbReference type="RefSeq" id="WP_014403019.1">
    <property type="nucleotide sequence ID" value="NC_017033.1"/>
</dbReference>